<dbReference type="InterPro" id="IPR051448">
    <property type="entry name" value="CdaR-like_regulators"/>
</dbReference>
<dbReference type="Proteomes" id="UP001241092">
    <property type="component" value="Chromosome"/>
</dbReference>
<reference evidence="5" key="1">
    <citation type="submission" date="2023-03" db="EMBL/GenBank/DDBJ databases">
        <title>Draft genome sequence of a Mycolicibacterium mageritense strain H4_3_1 isolated from a hybrid biological-inorganic system reactor.</title>
        <authorList>
            <person name="Feng X."/>
            <person name="Kazama D."/>
            <person name="Sato K."/>
            <person name="Kobayashi H."/>
        </authorList>
    </citation>
    <scope>NUCLEOTIDE SEQUENCE</scope>
    <source>
        <strain evidence="5">H4_3_1</strain>
    </source>
</reference>
<dbReference type="PANTHER" id="PTHR33744">
    <property type="entry name" value="CARBOHYDRATE DIACID REGULATOR"/>
    <property type="match status" value="1"/>
</dbReference>
<feature type="domain" description="CdaR GGDEF-like" evidence="4">
    <location>
        <begin position="145"/>
        <end position="265"/>
    </location>
</feature>
<dbReference type="InterPro" id="IPR009057">
    <property type="entry name" value="Homeodomain-like_sf"/>
</dbReference>
<dbReference type="Gene3D" id="3.30.450.40">
    <property type="match status" value="1"/>
</dbReference>
<dbReference type="Pfam" id="PF13556">
    <property type="entry name" value="HTH_30"/>
    <property type="match status" value="1"/>
</dbReference>
<comment type="similarity">
    <text evidence="1">Belongs to the CdaR family.</text>
</comment>
<proteinExistence type="inferred from homology"/>
<dbReference type="EMBL" id="AP027452">
    <property type="protein sequence ID" value="BDY31343.1"/>
    <property type="molecule type" value="Genomic_DNA"/>
</dbReference>
<evidence type="ECO:0000259" key="3">
    <source>
        <dbReference type="Pfam" id="PF13556"/>
    </source>
</evidence>
<accession>A0AAI8TYW8</accession>
<dbReference type="InterPro" id="IPR029016">
    <property type="entry name" value="GAF-like_dom_sf"/>
</dbReference>
<dbReference type="InterPro" id="IPR042070">
    <property type="entry name" value="PucR_C-HTH_sf"/>
</dbReference>
<dbReference type="Pfam" id="PF17853">
    <property type="entry name" value="GGDEF_2"/>
    <property type="match status" value="1"/>
</dbReference>
<evidence type="ECO:0000256" key="1">
    <source>
        <dbReference type="ARBA" id="ARBA00006754"/>
    </source>
</evidence>
<dbReference type="Gene3D" id="1.10.10.2840">
    <property type="entry name" value="PucR C-terminal helix-turn-helix domain"/>
    <property type="match status" value="1"/>
</dbReference>
<organism evidence="5 6">
    <name type="scientific">Mycolicibacterium mageritense</name>
    <name type="common">Mycobacterium mageritense</name>
    <dbReference type="NCBI Taxonomy" id="53462"/>
    <lineage>
        <taxon>Bacteria</taxon>
        <taxon>Bacillati</taxon>
        <taxon>Actinomycetota</taxon>
        <taxon>Actinomycetes</taxon>
        <taxon>Mycobacteriales</taxon>
        <taxon>Mycobacteriaceae</taxon>
        <taxon>Mycolicibacterium</taxon>
    </lineage>
</organism>
<dbReference type="RefSeq" id="WP_229481367.1">
    <property type="nucleotide sequence ID" value="NZ_AP027452.1"/>
</dbReference>
<dbReference type="InterPro" id="IPR025736">
    <property type="entry name" value="PucR_C-HTH_dom"/>
</dbReference>
<evidence type="ECO:0000259" key="2">
    <source>
        <dbReference type="Pfam" id="PF05651"/>
    </source>
</evidence>
<dbReference type="Pfam" id="PF05651">
    <property type="entry name" value="Diacid_rec"/>
    <property type="match status" value="1"/>
</dbReference>
<evidence type="ECO:0000313" key="6">
    <source>
        <dbReference type="Proteomes" id="UP001241092"/>
    </source>
</evidence>
<protein>
    <submittedName>
        <fullName evidence="5">Carbohydrate diacid regulator</fullName>
    </submittedName>
</protein>
<evidence type="ECO:0000313" key="5">
    <source>
        <dbReference type="EMBL" id="BDY31343.1"/>
    </source>
</evidence>
<feature type="domain" description="PucR C-terminal helix-turn-helix" evidence="3">
    <location>
        <begin position="315"/>
        <end position="371"/>
    </location>
</feature>
<feature type="domain" description="Putative sugar diacid recognition" evidence="2">
    <location>
        <begin position="4"/>
        <end position="134"/>
    </location>
</feature>
<evidence type="ECO:0000259" key="4">
    <source>
        <dbReference type="Pfam" id="PF17853"/>
    </source>
</evidence>
<sequence>MLGQALAQQIAEEITDVIGHNVLITDESGIVVGSGDQSRVGQFHEASVEVIRSRRTIAHSSDDARHLVGTLPGVTVPLIIDDDVVGTVGLSGSPDQVEQFGLVVKRQTEILMQEAARIGTRMTRERAVAELLREVCEWHHSRVPKAQLLRRARTMGYDLTQPRRIVLVHWEESDTGPDEPDPAQMIRDVETVFHAEGDLVAALSRTVIAVATPDDEKSRPVGQRCAELMSDQVATQGFRIAIGSRASGVAELNVSARDAFDALQLGPAVHPDLRVHRIEQVRLHQALSVVPIDSRRRLADGLLGPLLADREWPVLRETLIAWGDSAFNITKAAAGLHVHRNTLIYRLDKIARMLGRPLDESGLAVALYVTCVLDRLGRGPEHR</sequence>
<name>A0AAI8TYW8_MYCME</name>
<dbReference type="InterPro" id="IPR041522">
    <property type="entry name" value="CdaR_GGDEF"/>
</dbReference>
<dbReference type="SUPFAM" id="SSF46689">
    <property type="entry name" value="Homeodomain-like"/>
    <property type="match status" value="1"/>
</dbReference>
<dbReference type="AlphaFoldDB" id="A0AAI8TYW8"/>
<dbReference type="PANTHER" id="PTHR33744:SF15">
    <property type="entry name" value="CARBOHYDRATE DIACID REGULATOR"/>
    <property type="match status" value="1"/>
</dbReference>
<gene>
    <name evidence="5" type="primary">cdaR</name>
    <name evidence="5" type="ORF">hbim_05295</name>
</gene>
<dbReference type="InterPro" id="IPR008599">
    <property type="entry name" value="Diacid_rec"/>
</dbReference>